<organism evidence="3 4">
    <name type="scientific">Saxophila tyrrhenica</name>
    <dbReference type="NCBI Taxonomy" id="1690608"/>
    <lineage>
        <taxon>Eukaryota</taxon>
        <taxon>Fungi</taxon>
        <taxon>Dikarya</taxon>
        <taxon>Ascomycota</taxon>
        <taxon>Pezizomycotina</taxon>
        <taxon>Dothideomycetes</taxon>
        <taxon>Dothideomycetidae</taxon>
        <taxon>Mycosphaerellales</taxon>
        <taxon>Extremaceae</taxon>
        <taxon>Saxophila</taxon>
    </lineage>
</organism>
<evidence type="ECO:0000259" key="2">
    <source>
        <dbReference type="Pfam" id="PF20263"/>
    </source>
</evidence>
<evidence type="ECO:0000256" key="1">
    <source>
        <dbReference type="SAM" id="MobiDB-lite"/>
    </source>
</evidence>
<feature type="compositionally biased region" description="Basic and acidic residues" evidence="1">
    <location>
        <begin position="204"/>
        <end position="221"/>
    </location>
</feature>
<evidence type="ECO:0000313" key="3">
    <source>
        <dbReference type="EMBL" id="KAK5174909.1"/>
    </source>
</evidence>
<protein>
    <recommendedName>
        <fullName evidence="2">LYR motif-containing protein Cup1-like N-terminal domain-containing protein</fullName>
    </recommendedName>
</protein>
<accession>A0AAV9PPD2</accession>
<dbReference type="Proteomes" id="UP001337655">
    <property type="component" value="Unassembled WGS sequence"/>
</dbReference>
<keyword evidence="4" id="KW-1185">Reference proteome</keyword>
<gene>
    <name evidence="3" type="ORF">LTR77_000045</name>
</gene>
<dbReference type="CDD" id="cd20273">
    <property type="entry name" value="Complex1_LYR_unchar"/>
    <property type="match status" value="1"/>
</dbReference>
<dbReference type="RefSeq" id="XP_064663547.1">
    <property type="nucleotide sequence ID" value="XM_064797313.1"/>
</dbReference>
<dbReference type="GeneID" id="89921397"/>
<dbReference type="AlphaFoldDB" id="A0AAV9PPD2"/>
<sequence length="411" mass="47458">MLRWRHILSQPGSRTLYNAAPSHGVTINEALIQPKPTPTPKKASELANRRPSGLRTKILEEVQRGLCSRHLLRAILRECTYLPDKWARQWTAQRAISRFRSYEFKAWEHRKDESYGERLMKKEKEARSSLALLRRANEGERKCLLRVLFMAYGRVGKRRHELIEPLLRQNTPFISIETEAEDGEQLDRQDELTAEWQGNGLGEPPHEQQDERQHDIADKGKQSRTLDLTPQFTALVMSQMKNAPPKLVRPNPRHIQPVIPERNTWLRPMPQKRIKNMKQKHYAYLLDRIQPPLPSEQWLRLRGLALGSIHAEPVPARRGNARASPGLDEGNSALEMVVQRPKVPLTVFGSKDGHALMQRFLRRVYTEVFSQCPMMELKEGSSDEWEITWGGEKTLAQYQARLHGKGHTTDA</sequence>
<feature type="domain" description="LYR motif-containing protein Cup1-like N-terminal" evidence="2">
    <location>
        <begin position="71"/>
        <end position="162"/>
    </location>
</feature>
<reference evidence="3 4" key="1">
    <citation type="submission" date="2023-08" db="EMBL/GenBank/DDBJ databases">
        <title>Black Yeasts Isolated from many extreme environments.</title>
        <authorList>
            <person name="Coleine C."/>
            <person name="Stajich J.E."/>
            <person name="Selbmann L."/>
        </authorList>
    </citation>
    <scope>NUCLEOTIDE SEQUENCE [LARGE SCALE GENOMIC DNA]</scope>
    <source>
        <strain evidence="3 4">CCFEE 5935</strain>
    </source>
</reference>
<proteinExistence type="predicted"/>
<dbReference type="EMBL" id="JAVRRT010000001">
    <property type="protein sequence ID" value="KAK5174909.1"/>
    <property type="molecule type" value="Genomic_DNA"/>
</dbReference>
<evidence type="ECO:0000313" key="4">
    <source>
        <dbReference type="Proteomes" id="UP001337655"/>
    </source>
</evidence>
<dbReference type="Pfam" id="PF20263">
    <property type="entry name" value="LYRM2-like"/>
    <property type="match status" value="1"/>
</dbReference>
<feature type="region of interest" description="Disordered" evidence="1">
    <location>
        <begin position="196"/>
        <end position="225"/>
    </location>
</feature>
<comment type="caution">
    <text evidence="3">The sequence shown here is derived from an EMBL/GenBank/DDBJ whole genome shotgun (WGS) entry which is preliminary data.</text>
</comment>
<dbReference type="InterPro" id="IPR046896">
    <property type="entry name" value="Cup1-like_N"/>
</dbReference>
<name>A0AAV9PPD2_9PEZI</name>